<dbReference type="EMBL" id="CAFBON010000230">
    <property type="protein sequence ID" value="CAB5003210.1"/>
    <property type="molecule type" value="Genomic_DNA"/>
</dbReference>
<sequence>MRAGADLGGGTTVEAHERRVCFHCRFEGVTIAELVVGDARLLRFCHELPQANRVLEEVRGVEVRCLTVLGGELLDEQLRQRVQVGRASVEVVVRERPAVLVVRALRCVDAVRGELRAHDEGLDASRSSLVRERTRILTVDASDQKLRLVGLDLGDRLRVVTCTDSGELVEPVERQSGLLDLGENVLLDDVVDGATEIPANETDGLLVRVRLLEPLEHAREGVVRGDCTGAPEERLSLTEDRGSAATVEGEHVVLGSVAEHRTEVVNVRSELHADALGNHLGHCGDAGSRVARLVVPVLDGELGAASFLDELDGEVDTAAHGLAVERAGARQCENRAEVALHASQRVVPAEDAGEVVCSRGCSGVGVCSGGFRCCSGLGACGRGLRYSSGGGGLRSFLLGSTSTSNKCCSGGHGDNTGQTLLTRLIHVSP</sequence>
<gene>
    <name evidence="1" type="ORF">UFOPK3954_01865</name>
</gene>
<dbReference type="AlphaFoldDB" id="A0A6J7PCC2"/>
<accession>A0A6J7PCC2</accession>
<evidence type="ECO:0000313" key="1">
    <source>
        <dbReference type="EMBL" id="CAB5003210.1"/>
    </source>
</evidence>
<reference evidence="1" key="1">
    <citation type="submission" date="2020-05" db="EMBL/GenBank/DDBJ databases">
        <authorList>
            <person name="Chiriac C."/>
            <person name="Salcher M."/>
            <person name="Ghai R."/>
            <person name="Kavagutti S V."/>
        </authorList>
    </citation>
    <scope>NUCLEOTIDE SEQUENCE</scope>
</reference>
<name>A0A6J7PCC2_9ZZZZ</name>
<organism evidence="1">
    <name type="scientific">freshwater metagenome</name>
    <dbReference type="NCBI Taxonomy" id="449393"/>
    <lineage>
        <taxon>unclassified sequences</taxon>
        <taxon>metagenomes</taxon>
        <taxon>ecological metagenomes</taxon>
    </lineage>
</organism>
<proteinExistence type="predicted"/>
<protein>
    <submittedName>
        <fullName evidence="1">Unannotated protein</fullName>
    </submittedName>
</protein>